<protein>
    <submittedName>
        <fullName evidence="1">Uncharacterized protein</fullName>
    </submittedName>
</protein>
<keyword evidence="2" id="KW-1185">Reference proteome</keyword>
<reference evidence="1" key="2">
    <citation type="submission" date="2025-08" db="UniProtKB">
        <authorList>
            <consortium name="Ensembl"/>
        </authorList>
    </citation>
    <scope>IDENTIFICATION</scope>
</reference>
<sequence>MTPVKLAKIYHLPDNKCWKCKETEGTERGLLLNMWWDCPLIPPLNGMRTVEIYLQFWHFVFSSRPVLFLVDDVMLNSLKISKS</sequence>
<organism evidence="1 2">
    <name type="scientific">Podarcis muralis</name>
    <name type="common">Wall lizard</name>
    <name type="synonym">Lacerta muralis</name>
    <dbReference type="NCBI Taxonomy" id="64176"/>
    <lineage>
        <taxon>Eukaryota</taxon>
        <taxon>Metazoa</taxon>
        <taxon>Chordata</taxon>
        <taxon>Craniata</taxon>
        <taxon>Vertebrata</taxon>
        <taxon>Euteleostomi</taxon>
        <taxon>Lepidosauria</taxon>
        <taxon>Squamata</taxon>
        <taxon>Bifurcata</taxon>
        <taxon>Unidentata</taxon>
        <taxon>Episquamata</taxon>
        <taxon>Laterata</taxon>
        <taxon>Lacertibaenia</taxon>
        <taxon>Lacertidae</taxon>
        <taxon>Podarcis</taxon>
    </lineage>
</organism>
<reference evidence="1" key="3">
    <citation type="submission" date="2025-09" db="UniProtKB">
        <authorList>
            <consortium name="Ensembl"/>
        </authorList>
    </citation>
    <scope>IDENTIFICATION</scope>
</reference>
<accession>A0A670I4I3</accession>
<dbReference type="Proteomes" id="UP000472272">
    <property type="component" value="Chromosome 1"/>
</dbReference>
<name>A0A670I4I3_PODMU</name>
<reference evidence="1 2" key="1">
    <citation type="journal article" date="2019" name="Proc. Natl. Acad. Sci. U.S.A.">
        <title>Regulatory changes in pterin and carotenoid genes underlie balanced color polymorphisms in the wall lizard.</title>
        <authorList>
            <person name="Andrade P."/>
            <person name="Pinho C."/>
            <person name="Perez I de Lanuza G."/>
            <person name="Afonso S."/>
            <person name="Brejcha J."/>
            <person name="Rubin C.J."/>
            <person name="Wallerman O."/>
            <person name="Pereira P."/>
            <person name="Sabatino S.J."/>
            <person name="Bellati A."/>
            <person name="Pellitteri-Rosa D."/>
            <person name="Bosakova Z."/>
            <person name="Bunikis I."/>
            <person name="Carretero M.A."/>
            <person name="Feiner N."/>
            <person name="Marsik P."/>
            <person name="Pauperio F."/>
            <person name="Salvi D."/>
            <person name="Soler L."/>
            <person name="While G.M."/>
            <person name="Uller T."/>
            <person name="Font E."/>
            <person name="Andersson L."/>
            <person name="Carneiro M."/>
        </authorList>
    </citation>
    <scope>NUCLEOTIDE SEQUENCE</scope>
</reference>
<proteinExistence type="predicted"/>
<dbReference type="AlphaFoldDB" id="A0A670I4I3"/>
<evidence type="ECO:0000313" key="1">
    <source>
        <dbReference type="Ensembl" id="ENSPMRP00000006325.1"/>
    </source>
</evidence>
<evidence type="ECO:0000313" key="2">
    <source>
        <dbReference type="Proteomes" id="UP000472272"/>
    </source>
</evidence>
<dbReference type="Ensembl" id="ENSPMRT00000006737.1">
    <property type="protein sequence ID" value="ENSPMRP00000006325.1"/>
    <property type="gene ID" value="ENSPMRG00000004277.1"/>
</dbReference>